<dbReference type="PANTHER" id="PTHR30011:SF16">
    <property type="entry name" value="C2H2 FINGER DOMAIN TRANSCRIPTION FACTOR (EUROFUNG)-RELATED"/>
    <property type="match status" value="1"/>
</dbReference>
<keyword evidence="1" id="KW-0285">Flavoprotein</keyword>
<dbReference type="InterPro" id="IPR036661">
    <property type="entry name" value="Luciferase-like_sf"/>
</dbReference>
<dbReference type="Gene3D" id="3.20.20.30">
    <property type="entry name" value="Luciferase-like domain"/>
    <property type="match status" value="1"/>
</dbReference>
<dbReference type="SUPFAM" id="SSF51679">
    <property type="entry name" value="Bacterial luciferase-like"/>
    <property type="match status" value="1"/>
</dbReference>
<comment type="caution">
    <text evidence="6">The sequence shown here is derived from an EMBL/GenBank/DDBJ whole genome shotgun (WGS) entry which is preliminary data.</text>
</comment>
<proteinExistence type="predicted"/>
<evidence type="ECO:0000256" key="4">
    <source>
        <dbReference type="ARBA" id="ARBA00023033"/>
    </source>
</evidence>
<dbReference type="RefSeq" id="WP_344928229.1">
    <property type="nucleotide sequence ID" value="NZ_BAAAYK010000038.1"/>
</dbReference>
<protein>
    <recommendedName>
        <fullName evidence="8">LLM class flavin-dependent oxidoreductase</fullName>
    </recommendedName>
</protein>
<keyword evidence="2" id="KW-0288">FMN</keyword>
<evidence type="ECO:0000256" key="1">
    <source>
        <dbReference type="ARBA" id="ARBA00022630"/>
    </source>
</evidence>
<dbReference type="InterPro" id="IPR051260">
    <property type="entry name" value="Diverse_substr_monoxygenases"/>
</dbReference>
<feature type="region of interest" description="Disordered" evidence="5">
    <location>
        <begin position="174"/>
        <end position="199"/>
    </location>
</feature>
<keyword evidence="4" id="KW-0503">Monooxygenase</keyword>
<evidence type="ECO:0000313" key="6">
    <source>
        <dbReference type="EMBL" id="GAA3359775.1"/>
    </source>
</evidence>
<organism evidence="6 7">
    <name type="scientific">Saccharopolyspora gregorii</name>
    <dbReference type="NCBI Taxonomy" id="33914"/>
    <lineage>
        <taxon>Bacteria</taxon>
        <taxon>Bacillati</taxon>
        <taxon>Actinomycetota</taxon>
        <taxon>Actinomycetes</taxon>
        <taxon>Pseudonocardiales</taxon>
        <taxon>Pseudonocardiaceae</taxon>
        <taxon>Saccharopolyspora</taxon>
    </lineage>
</organism>
<evidence type="ECO:0008006" key="8">
    <source>
        <dbReference type="Google" id="ProtNLM"/>
    </source>
</evidence>
<dbReference type="PANTHER" id="PTHR30011">
    <property type="entry name" value="ALKANESULFONATE MONOOXYGENASE-RELATED"/>
    <property type="match status" value="1"/>
</dbReference>
<evidence type="ECO:0000313" key="7">
    <source>
        <dbReference type="Proteomes" id="UP001500483"/>
    </source>
</evidence>
<name>A0ABP6RR59_9PSEU</name>
<accession>A0ABP6RR59</accession>
<keyword evidence="3" id="KW-0560">Oxidoreductase</keyword>
<dbReference type="Proteomes" id="UP001500483">
    <property type="component" value="Unassembled WGS sequence"/>
</dbReference>
<evidence type="ECO:0000256" key="2">
    <source>
        <dbReference type="ARBA" id="ARBA00022643"/>
    </source>
</evidence>
<dbReference type="EMBL" id="BAAAYK010000038">
    <property type="protein sequence ID" value="GAA3359775.1"/>
    <property type="molecule type" value="Genomic_DNA"/>
</dbReference>
<evidence type="ECO:0000256" key="5">
    <source>
        <dbReference type="SAM" id="MobiDB-lite"/>
    </source>
</evidence>
<gene>
    <name evidence="6" type="ORF">GCM10020366_37130</name>
</gene>
<evidence type="ECO:0000256" key="3">
    <source>
        <dbReference type="ARBA" id="ARBA00023002"/>
    </source>
</evidence>
<sequence length="199" mass="21137">MRDKGSGAFVDADRIRAVDHVGAHFQVRGPLNLARPPQGHPVLAHAADELAAAVPDAELVLPGGATDRGEHAAVLPDLIPVLGEDVAEVRDLHEQLHATPGGERALASGAVLIGDPATVAGRIAESFTAGQVDGYLLHAPPQPGQLRRFTELVVPLLRRRGVFRHDYAGRSLRSHLNLTRPARRDPSRRPAPPRTGAAS</sequence>
<keyword evidence="7" id="KW-1185">Reference proteome</keyword>
<reference evidence="7" key="1">
    <citation type="journal article" date="2019" name="Int. J. Syst. Evol. Microbiol.">
        <title>The Global Catalogue of Microorganisms (GCM) 10K type strain sequencing project: providing services to taxonomists for standard genome sequencing and annotation.</title>
        <authorList>
            <consortium name="The Broad Institute Genomics Platform"/>
            <consortium name="The Broad Institute Genome Sequencing Center for Infectious Disease"/>
            <person name="Wu L."/>
            <person name="Ma J."/>
        </authorList>
    </citation>
    <scope>NUCLEOTIDE SEQUENCE [LARGE SCALE GENOMIC DNA]</scope>
    <source>
        <strain evidence="7">JCM 9687</strain>
    </source>
</reference>